<accession>A0AAV6U9L5</accession>
<protein>
    <submittedName>
        <fullName evidence="1">Uncharacterized protein</fullName>
    </submittedName>
</protein>
<organism evidence="1 2">
    <name type="scientific">Oedothorax gibbosus</name>
    <dbReference type="NCBI Taxonomy" id="931172"/>
    <lineage>
        <taxon>Eukaryota</taxon>
        <taxon>Metazoa</taxon>
        <taxon>Ecdysozoa</taxon>
        <taxon>Arthropoda</taxon>
        <taxon>Chelicerata</taxon>
        <taxon>Arachnida</taxon>
        <taxon>Araneae</taxon>
        <taxon>Araneomorphae</taxon>
        <taxon>Entelegynae</taxon>
        <taxon>Araneoidea</taxon>
        <taxon>Linyphiidae</taxon>
        <taxon>Erigoninae</taxon>
        <taxon>Oedothorax</taxon>
    </lineage>
</organism>
<keyword evidence="2" id="KW-1185">Reference proteome</keyword>
<name>A0AAV6U9L5_9ARAC</name>
<evidence type="ECO:0000313" key="2">
    <source>
        <dbReference type="Proteomes" id="UP000827092"/>
    </source>
</evidence>
<dbReference type="AlphaFoldDB" id="A0AAV6U9L5"/>
<comment type="caution">
    <text evidence="1">The sequence shown here is derived from an EMBL/GenBank/DDBJ whole genome shotgun (WGS) entry which is preliminary data.</text>
</comment>
<proteinExistence type="predicted"/>
<reference evidence="1 2" key="1">
    <citation type="journal article" date="2022" name="Nat. Ecol. Evol.">
        <title>A masculinizing supergene underlies an exaggerated male reproductive morph in a spider.</title>
        <authorList>
            <person name="Hendrickx F."/>
            <person name="De Corte Z."/>
            <person name="Sonet G."/>
            <person name="Van Belleghem S.M."/>
            <person name="Kostlbacher S."/>
            <person name="Vangestel C."/>
        </authorList>
    </citation>
    <scope>NUCLEOTIDE SEQUENCE [LARGE SCALE GENOMIC DNA]</scope>
    <source>
        <strain evidence="1">W744_W776</strain>
    </source>
</reference>
<dbReference type="EMBL" id="JAFNEN010000559">
    <property type="protein sequence ID" value="KAG8180568.1"/>
    <property type="molecule type" value="Genomic_DNA"/>
</dbReference>
<evidence type="ECO:0000313" key="1">
    <source>
        <dbReference type="EMBL" id="KAG8180568.1"/>
    </source>
</evidence>
<dbReference type="Proteomes" id="UP000827092">
    <property type="component" value="Unassembled WGS sequence"/>
</dbReference>
<gene>
    <name evidence="1" type="ORF">JTE90_018187</name>
</gene>
<sequence>MKQKARQECLSKQTYFALIQTTLTIVNIANNIEKLASKRYKEDTLTSFVSSMPDTTCINSIKDQCQASYEDELRMWALEESVSHKTLNKLLGLLKKHPCYSDLPSDARGLLKTPLETISEVALSSLNYIHLGIRNGIESILSSISHVSISVDINSAGKH</sequence>